<dbReference type="EMBL" id="JPGD01000006">
    <property type="protein sequence ID" value="KGB91877.1"/>
    <property type="molecule type" value="Genomic_DNA"/>
</dbReference>
<dbReference type="Proteomes" id="UP000029575">
    <property type="component" value="Unassembled WGS sequence"/>
</dbReference>
<protein>
    <submittedName>
        <fullName evidence="2">Sel1 repeat family protein</fullName>
    </submittedName>
</protein>
<dbReference type="SUPFAM" id="SSF81901">
    <property type="entry name" value="HCP-like"/>
    <property type="match status" value="1"/>
</dbReference>
<organism evidence="2 3">
    <name type="scientific">Burkholderia cepacia</name>
    <name type="common">Pseudomonas cepacia</name>
    <dbReference type="NCBI Taxonomy" id="292"/>
    <lineage>
        <taxon>Bacteria</taxon>
        <taxon>Pseudomonadati</taxon>
        <taxon>Pseudomonadota</taxon>
        <taxon>Betaproteobacteria</taxon>
        <taxon>Burkholderiales</taxon>
        <taxon>Burkholderiaceae</taxon>
        <taxon>Burkholderia</taxon>
        <taxon>Burkholderia cepacia complex</taxon>
    </lineage>
</organism>
<dbReference type="InterPro" id="IPR006597">
    <property type="entry name" value="Sel1-like"/>
</dbReference>
<dbReference type="SMART" id="SM00671">
    <property type="entry name" value="SEL1"/>
    <property type="match status" value="4"/>
</dbReference>
<dbReference type="InterPro" id="IPR011990">
    <property type="entry name" value="TPR-like_helical_dom_sf"/>
</dbReference>
<reference evidence="2 3" key="1">
    <citation type="submission" date="2014-06" db="EMBL/GenBank/DDBJ databases">
        <authorList>
            <person name="Bishop-Lilly K.A."/>
            <person name="Broomall S.M."/>
            <person name="Chain P.S."/>
            <person name="Chertkov O."/>
            <person name="Coyne S.R."/>
            <person name="Daligault H.E."/>
            <person name="Davenport K.W."/>
            <person name="Erkkila T."/>
            <person name="Frey K.G."/>
            <person name="Gibbons H.S."/>
            <person name="Gu W."/>
            <person name="Jaissle J."/>
            <person name="Johnson S.L."/>
            <person name="Koroleva G.I."/>
            <person name="Ladner J.T."/>
            <person name="Lo C.-C."/>
            <person name="Minogue T.D."/>
            <person name="Munk C."/>
            <person name="Palacios G.F."/>
            <person name="Redden C.L."/>
            <person name="Rosenzweig C.N."/>
            <person name="Scholz M.B."/>
            <person name="Teshima H."/>
            <person name="Xu Y."/>
        </authorList>
    </citation>
    <scope>NUCLEOTIDE SEQUENCE [LARGE SCALE GENOMIC DNA]</scope>
    <source>
        <strain evidence="2 3">DWS 37UF10B-2</strain>
    </source>
</reference>
<gene>
    <name evidence="2" type="ORF">DM43_1115</name>
</gene>
<sequence>MGRKARIAILIALALVLIVGGGTAWLGHDDAPGAFDAAMAKAKRGDLDGEFSVALMYEHGDGVERNPAEAAKWYRRAADQGDAASQNNLGTLYETGIGVEQSRAEAVSWYRRAAAQGNGDALCNLGRAYEDGEGAPQDSAEAVRLYRRAAEQGLPRGQLYLGLMYDAGTGVPQDAAEAAKWSARGRSGRAASTERPRLPVRQRARRDAERHRGIQVVPTRRGTG</sequence>
<proteinExistence type="predicted"/>
<evidence type="ECO:0000313" key="3">
    <source>
        <dbReference type="Proteomes" id="UP000029575"/>
    </source>
</evidence>
<name>A0AA88YVE8_BURCE</name>
<accession>A0AA88YVE8</accession>
<evidence type="ECO:0000256" key="1">
    <source>
        <dbReference type="SAM" id="MobiDB-lite"/>
    </source>
</evidence>
<dbReference type="PANTHER" id="PTHR11102:SF160">
    <property type="entry name" value="ERAD-ASSOCIATED E3 UBIQUITIN-PROTEIN LIGASE COMPONENT HRD3"/>
    <property type="match status" value="1"/>
</dbReference>
<comment type="caution">
    <text evidence="2">The sequence shown here is derived from an EMBL/GenBank/DDBJ whole genome shotgun (WGS) entry which is preliminary data.</text>
</comment>
<dbReference type="InterPro" id="IPR050767">
    <property type="entry name" value="Sel1_AlgK"/>
</dbReference>
<dbReference type="Gene3D" id="1.25.40.10">
    <property type="entry name" value="Tetratricopeptide repeat domain"/>
    <property type="match status" value="1"/>
</dbReference>
<feature type="region of interest" description="Disordered" evidence="1">
    <location>
        <begin position="178"/>
        <end position="224"/>
    </location>
</feature>
<dbReference type="AlphaFoldDB" id="A0AA88YVE8"/>
<evidence type="ECO:0000313" key="2">
    <source>
        <dbReference type="EMBL" id="KGB91877.1"/>
    </source>
</evidence>
<dbReference type="Pfam" id="PF08238">
    <property type="entry name" value="Sel1"/>
    <property type="match status" value="4"/>
</dbReference>
<dbReference type="PANTHER" id="PTHR11102">
    <property type="entry name" value="SEL-1-LIKE PROTEIN"/>
    <property type="match status" value="1"/>
</dbReference>